<evidence type="ECO:0000313" key="2">
    <source>
        <dbReference type="EMBL" id="QLH06329.1"/>
    </source>
</evidence>
<evidence type="ECO:0000256" key="1">
    <source>
        <dbReference type="SAM" id="Coils"/>
    </source>
</evidence>
<dbReference type="AlphaFoldDB" id="A0A7D5M973"/>
<gene>
    <name evidence="2" type="ORF">C5F50_03990</name>
</gene>
<protein>
    <submittedName>
        <fullName evidence="2">Uncharacterized protein</fullName>
    </submittedName>
</protein>
<keyword evidence="3" id="KW-1185">Reference proteome</keyword>
<dbReference type="KEGG" id="nue:C5F50_03990"/>
<name>A0A7D5M973_9ARCH</name>
<feature type="coiled-coil region" evidence="1">
    <location>
        <begin position="2"/>
        <end position="29"/>
    </location>
</feature>
<evidence type="ECO:0000313" key="3">
    <source>
        <dbReference type="Proteomes" id="UP000509478"/>
    </source>
</evidence>
<dbReference type="GeneID" id="56067201"/>
<reference evidence="2 3" key="1">
    <citation type="submission" date="2018-02" db="EMBL/GenBank/DDBJ databases">
        <title>Complete genome of Nitrosopumilus ureaphilus PS0.</title>
        <authorList>
            <person name="Qin W."/>
            <person name="Zheng Y."/>
            <person name="Stahl D.A."/>
        </authorList>
    </citation>
    <scope>NUCLEOTIDE SEQUENCE [LARGE SCALE GENOMIC DNA]</scope>
    <source>
        <strain evidence="2 3">PS0</strain>
    </source>
</reference>
<dbReference type="OrthoDB" id="2906at2157"/>
<accession>A0A7D5M973</accession>
<sequence length="84" mass="10013">MQDNIRLDIKNLEDDILRIEDNIIEFLRMKYDKGIKKSLRLLESDLKYLSILANGAPIDKNEDREIMEFLRTHYDYLQKLSVPA</sequence>
<proteinExistence type="predicted"/>
<organism evidence="2 3">
    <name type="scientific">Nitrosopumilus ureiphilus</name>
    <dbReference type="NCBI Taxonomy" id="1470067"/>
    <lineage>
        <taxon>Archaea</taxon>
        <taxon>Nitrososphaerota</taxon>
        <taxon>Nitrososphaeria</taxon>
        <taxon>Nitrosopumilales</taxon>
        <taxon>Nitrosopumilaceae</taxon>
        <taxon>Nitrosopumilus</taxon>
    </lineage>
</organism>
<dbReference type="RefSeq" id="WP_179372402.1">
    <property type="nucleotide sequence ID" value="NZ_CP026995.1"/>
</dbReference>
<dbReference type="EMBL" id="CP026995">
    <property type="protein sequence ID" value="QLH06329.1"/>
    <property type="molecule type" value="Genomic_DNA"/>
</dbReference>
<keyword evidence="1" id="KW-0175">Coiled coil</keyword>
<dbReference type="Proteomes" id="UP000509478">
    <property type="component" value="Chromosome"/>
</dbReference>